<dbReference type="RefSeq" id="WP_380831402.1">
    <property type="nucleotide sequence ID" value="NZ_JBHTCG010000041.1"/>
</dbReference>
<dbReference type="PROSITE" id="PS51340">
    <property type="entry name" value="MOSC"/>
    <property type="match status" value="1"/>
</dbReference>
<dbReference type="Pfam" id="PF03473">
    <property type="entry name" value="MOSC"/>
    <property type="match status" value="1"/>
</dbReference>
<sequence length="253" mass="27304">MYRGRIGGLYRWPVKSLRGERVAAALLDARGMAGDRAYALVDERPERAGTRLTVRQIPRMLDWEAAYPATCDGSPEPPGPPVLYSASGAAWAWDDPDLPAALADALEMPVSLRAADGQQDRGPTLLVTFEASRHALEVEMGAPVEIERFRPNLHLELDAPAFAEESFSGAVTIAVGDVVLGTTGRHTGPCVRCAVPSWDPHGRERWPELQKHLISGHDNTFGLIMRVVRPGAVQVGDPVTVSLEAPAADHHTG</sequence>
<evidence type="ECO:0000259" key="1">
    <source>
        <dbReference type="PROSITE" id="PS51340"/>
    </source>
</evidence>
<evidence type="ECO:0000313" key="3">
    <source>
        <dbReference type="Proteomes" id="UP001596496"/>
    </source>
</evidence>
<organism evidence="2 3">
    <name type="scientific">Sphaerisporangium rhizosphaerae</name>
    <dbReference type="NCBI Taxonomy" id="2269375"/>
    <lineage>
        <taxon>Bacteria</taxon>
        <taxon>Bacillati</taxon>
        <taxon>Actinomycetota</taxon>
        <taxon>Actinomycetes</taxon>
        <taxon>Streptosporangiales</taxon>
        <taxon>Streptosporangiaceae</taxon>
        <taxon>Sphaerisporangium</taxon>
    </lineage>
</organism>
<gene>
    <name evidence="2" type="ORF">ACFQSB_35815</name>
</gene>
<reference evidence="3" key="1">
    <citation type="journal article" date="2019" name="Int. J. Syst. Evol. Microbiol.">
        <title>The Global Catalogue of Microorganisms (GCM) 10K type strain sequencing project: providing services to taxonomists for standard genome sequencing and annotation.</title>
        <authorList>
            <consortium name="The Broad Institute Genomics Platform"/>
            <consortium name="The Broad Institute Genome Sequencing Center for Infectious Disease"/>
            <person name="Wu L."/>
            <person name="Ma J."/>
        </authorList>
    </citation>
    <scope>NUCLEOTIDE SEQUENCE [LARGE SCALE GENOMIC DNA]</scope>
    <source>
        <strain evidence="3">CECT 7649</strain>
    </source>
</reference>
<dbReference type="SUPFAM" id="SSF50800">
    <property type="entry name" value="PK beta-barrel domain-like"/>
    <property type="match status" value="1"/>
</dbReference>
<dbReference type="EMBL" id="JBHTCG010000041">
    <property type="protein sequence ID" value="MFC7387619.1"/>
    <property type="molecule type" value="Genomic_DNA"/>
</dbReference>
<evidence type="ECO:0000313" key="2">
    <source>
        <dbReference type="EMBL" id="MFC7387619.1"/>
    </source>
</evidence>
<accession>A0ABW2PE14</accession>
<name>A0ABW2PE14_9ACTN</name>
<comment type="caution">
    <text evidence="2">The sequence shown here is derived from an EMBL/GenBank/DDBJ whole genome shotgun (WGS) entry which is preliminary data.</text>
</comment>
<protein>
    <submittedName>
        <fullName evidence="2">MOSC domain-containing protein</fullName>
    </submittedName>
</protein>
<dbReference type="InterPro" id="IPR011037">
    <property type="entry name" value="Pyrv_Knase-like_insert_dom_sf"/>
</dbReference>
<dbReference type="InterPro" id="IPR005302">
    <property type="entry name" value="MoCF_Sase_C"/>
</dbReference>
<proteinExistence type="predicted"/>
<dbReference type="Pfam" id="PF03476">
    <property type="entry name" value="MOSC_N"/>
    <property type="match status" value="1"/>
</dbReference>
<keyword evidence="3" id="KW-1185">Reference proteome</keyword>
<dbReference type="Proteomes" id="UP001596496">
    <property type="component" value="Unassembled WGS sequence"/>
</dbReference>
<feature type="domain" description="MOSC" evidence="1">
    <location>
        <begin position="76"/>
        <end position="242"/>
    </location>
</feature>
<dbReference type="InterPro" id="IPR005303">
    <property type="entry name" value="MOCOS_middle"/>
</dbReference>